<dbReference type="HOGENOM" id="CLU_3311032_0_0_10"/>
<dbReference type="KEGG" id="hsw:Hsw_3416"/>
<keyword evidence="1" id="KW-0472">Membrane</keyword>
<name>W8F8S0_9BACT</name>
<feature type="transmembrane region" description="Helical" evidence="1">
    <location>
        <begin position="12"/>
        <end position="30"/>
    </location>
</feature>
<dbReference type="EMBL" id="CP007145">
    <property type="protein sequence ID" value="AHJ99011.1"/>
    <property type="molecule type" value="Genomic_DNA"/>
</dbReference>
<dbReference type="AlphaFoldDB" id="W8F8S0"/>
<accession>W8F8S0</accession>
<organism evidence="2 3">
    <name type="scientific">Hymenobacter swuensis DY53</name>
    <dbReference type="NCBI Taxonomy" id="1227739"/>
    <lineage>
        <taxon>Bacteria</taxon>
        <taxon>Pseudomonadati</taxon>
        <taxon>Bacteroidota</taxon>
        <taxon>Cytophagia</taxon>
        <taxon>Cytophagales</taxon>
        <taxon>Hymenobacteraceae</taxon>
        <taxon>Hymenobacter</taxon>
    </lineage>
</organism>
<sequence length="39" mass="4454">MPTKKPAPETESASFVSTYTLLIILSIPRIKRLRRTLQP</sequence>
<keyword evidence="1" id="KW-1133">Transmembrane helix</keyword>
<evidence type="ECO:0000313" key="3">
    <source>
        <dbReference type="Proteomes" id="UP000019423"/>
    </source>
</evidence>
<keyword evidence="1" id="KW-0812">Transmembrane</keyword>
<protein>
    <submittedName>
        <fullName evidence="2">Uncharacterized protein</fullName>
    </submittedName>
</protein>
<evidence type="ECO:0000256" key="1">
    <source>
        <dbReference type="SAM" id="Phobius"/>
    </source>
</evidence>
<dbReference type="STRING" id="1227739.Hsw_3416"/>
<dbReference type="Proteomes" id="UP000019423">
    <property type="component" value="Chromosome"/>
</dbReference>
<evidence type="ECO:0000313" key="2">
    <source>
        <dbReference type="EMBL" id="AHJ99011.1"/>
    </source>
</evidence>
<proteinExistence type="predicted"/>
<gene>
    <name evidence="2" type="ORF">Hsw_3416</name>
</gene>
<reference evidence="2 3" key="1">
    <citation type="submission" date="2014-01" db="EMBL/GenBank/DDBJ databases">
        <title>Complete genome sequence of ionizing-radiation resistance bacterium Hymenobacter swuensis DY53.</title>
        <authorList>
            <person name="Jung J.-H."/>
            <person name="Jeong S.-W."/>
            <person name="Joe M.-H."/>
            <person name="Cho y.-j."/>
            <person name="Kim M.-K."/>
            <person name="Lim S.-Y."/>
        </authorList>
    </citation>
    <scope>NUCLEOTIDE SEQUENCE [LARGE SCALE GENOMIC DNA]</scope>
    <source>
        <strain evidence="2 3">DY53</strain>
    </source>
</reference>
<keyword evidence="3" id="KW-1185">Reference proteome</keyword>